<dbReference type="EMBL" id="JAVRRD010000011">
    <property type="protein sequence ID" value="KAK5053803.1"/>
    <property type="molecule type" value="Genomic_DNA"/>
</dbReference>
<keyword evidence="3" id="KW-1185">Reference proteome</keyword>
<dbReference type="Proteomes" id="UP001358417">
    <property type="component" value="Unassembled WGS sequence"/>
</dbReference>
<reference evidence="2 3" key="1">
    <citation type="submission" date="2023-08" db="EMBL/GenBank/DDBJ databases">
        <title>Black Yeasts Isolated from many extreme environments.</title>
        <authorList>
            <person name="Coleine C."/>
            <person name="Stajich J.E."/>
            <person name="Selbmann L."/>
        </authorList>
    </citation>
    <scope>NUCLEOTIDE SEQUENCE [LARGE SCALE GENOMIC DNA]</scope>
    <source>
        <strain evidence="2 3">CCFEE 5792</strain>
    </source>
</reference>
<dbReference type="RefSeq" id="XP_064706928.1">
    <property type="nucleotide sequence ID" value="XM_064845383.1"/>
</dbReference>
<feature type="region of interest" description="Disordered" evidence="1">
    <location>
        <begin position="174"/>
        <end position="222"/>
    </location>
</feature>
<evidence type="ECO:0000313" key="3">
    <source>
        <dbReference type="Proteomes" id="UP001358417"/>
    </source>
</evidence>
<feature type="compositionally biased region" description="Basic and acidic residues" evidence="1">
    <location>
        <begin position="174"/>
        <end position="186"/>
    </location>
</feature>
<feature type="compositionally biased region" description="Basic and acidic residues" evidence="1">
    <location>
        <begin position="196"/>
        <end position="215"/>
    </location>
</feature>
<evidence type="ECO:0000256" key="1">
    <source>
        <dbReference type="SAM" id="MobiDB-lite"/>
    </source>
</evidence>
<protein>
    <submittedName>
        <fullName evidence="2">Uncharacterized protein</fullName>
    </submittedName>
</protein>
<comment type="caution">
    <text evidence="2">The sequence shown here is derived from an EMBL/GenBank/DDBJ whole genome shotgun (WGS) entry which is preliminary data.</text>
</comment>
<dbReference type="GeneID" id="89969981"/>
<organism evidence="2 3">
    <name type="scientific">Exophiala bonariae</name>
    <dbReference type="NCBI Taxonomy" id="1690606"/>
    <lineage>
        <taxon>Eukaryota</taxon>
        <taxon>Fungi</taxon>
        <taxon>Dikarya</taxon>
        <taxon>Ascomycota</taxon>
        <taxon>Pezizomycotina</taxon>
        <taxon>Eurotiomycetes</taxon>
        <taxon>Chaetothyriomycetidae</taxon>
        <taxon>Chaetothyriales</taxon>
        <taxon>Herpotrichiellaceae</taxon>
        <taxon>Exophiala</taxon>
    </lineage>
</organism>
<proteinExistence type="predicted"/>
<dbReference type="AlphaFoldDB" id="A0AAV9NBI1"/>
<accession>A0AAV9NBI1</accession>
<evidence type="ECO:0000313" key="2">
    <source>
        <dbReference type="EMBL" id="KAK5053803.1"/>
    </source>
</evidence>
<sequence>MFNLFNCVRRGLFSRLASPRSRTKSSSEKQERVYTLPDPDRTLQPYRTMASSNKYNICLESGAHDPILVVAYLDSVLKSSLVSEEIARQTKAKFVALPESIRLEDDHGRRYVCDRKIYVSWYRNSAKASTFEEIFYVFAAVDSEIGVRLRADINAQVQEAPNLYILSNAKLTEDEKKAQEAYDKKERAKQKKLKEARRLKGQESNRSDGDNRGQEHSAATST</sequence>
<name>A0AAV9NBI1_9EURO</name>
<gene>
    <name evidence="2" type="ORF">LTR84_001765</name>
</gene>